<proteinExistence type="predicted"/>
<dbReference type="EnsemblPlants" id="KQL00896">
    <property type="protein sequence ID" value="KQL00896"/>
    <property type="gene ID" value="SETIT_015974mg"/>
</dbReference>
<dbReference type="Proteomes" id="UP000004995">
    <property type="component" value="Unassembled WGS sequence"/>
</dbReference>
<reference evidence="2" key="1">
    <citation type="journal article" date="2012" name="Nat. Biotechnol.">
        <title>Reference genome sequence of the model plant Setaria.</title>
        <authorList>
            <person name="Bennetzen J.L."/>
            <person name="Schmutz J."/>
            <person name="Wang H."/>
            <person name="Percifield R."/>
            <person name="Hawkins J."/>
            <person name="Pontaroli A.C."/>
            <person name="Estep M."/>
            <person name="Feng L."/>
            <person name="Vaughn J.N."/>
            <person name="Grimwood J."/>
            <person name="Jenkins J."/>
            <person name="Barry K."/>
            <person name="Lindquist E."/>
            <person name="Hellsten U."/>
            <person name="Deshpande S."/>
            <person name="Wang X."/>
            <person name="Wu X."/>
            <person name="Mitros T."/>
            <person name="Triplett J."/>
            <person name="Yang X."/>
            <person name="Ye C.Y."/>
            <person name="Mauro-Herrera M."/>
            <person name="Wang L."/>
            <person name="Li P."/>
            <person name="Sharma M."/>
            <person name="Sharma R."/>
            <person name="Ronald P.C."/>
            <person name="Panaud O."/>
            <person name="Kellogg E.A."/>
            <person name="Brutnell T.P."/>
            <person name="Doust A.N."/>
            <person name="Tuskan G.A."/>
            <person name="Rokhsar D."/>
            <person name="Devos K.M."/>
        </authorList>
    </citation>
    <scope>NUCLEOTIDE SEQUENCE [LARGE SCALE GENOMIC DNA]</scope>
    <source>
        <strain evidence="2">cv. Yugu1</strain>
    </source>
</reference>
<protein>
    <submittedName>
        <fullName evidence="1">Uncharacterized protein</fullName>
    </submittedName>
</protein>
<reference evidence="1" key="2">
    <citation type="submission" date="2018-08" db="UniProtKB">
        <authorList>
            <consortium name="EnsemblPlants"/>
        </authorList>
    </citation>
    <scope>IDENTIFICATION</scope>
    <source>
        <strain evidence="1">Yugu1</strain>
    </source>
</reference>
<sequence>MLSYAYLRHPFVSSKFELSVTVSWTNIWFSSKYVSIPILSFLLKSEQIVLHCS</sequence>
<dbReference type="EMBL" id="AGNK02003580">
    <property type="status" value="NOT_ANNOTATED_CDS"/>
    <property type="molecule type" value="Genomic_DNA"/>
</dbReference>
<evidence type="ECO:0000313" key="2">
    <source>
        <dbReference type="Proteomes" id="UP000004995"/>
    </source>
</evidence>
<organism evidence="1 2">
    <name type="scientific">Setaria italica</name>
    <name type="common">Foxtail millet</name>
    <name type="synonym">Panicum italicum</name>
    <dbReference type="NCBI Taxonomy" id="4555"/>
    <lineage>
        <taxon>Eukaryota</taxon>
        <taxon>Viridiplantae</taxon>
        <taxon>Streptophyta</taxon>
        <taxon>Embryophyta</taxon>
        <taxon>Tracheophyta</taxon>
        <taxon>Spermatophyta</taxon>
        <taxon>Magnoliopsida</taxon>
        <taxon>Liliopsida</taxon>
        <taxon>Poales</taxon>
        <taxon>Poaceae</taxon>
        <taxon>PACMAD clade</taxon>
        <taxon>Panicoideae</taxon>
        <taxon>Panicodae</taxon>
        <taxon>Paniceae</taxon>
        <taxon>Cenchrinae</taxon>
        <taxon>Setaria</taxon>
    </lineage>
</organism>
<dbReference type="HOGENOM" id="CLU_3072290_0_0_1"/>
<dbReference type="InParanoid" id="K3YNY2"/>
<evidence type="ECO:0000313" key="1">
    <source>
        <dbReference type="EnsemblPlants" id="KQL00896"/>
    </source>
</evidence>
<name>K3YNY2_SETIT</name>
<keyword evidence="2" id="KW-1185">Reference proteome</keyword>
<dbReference type="AlphaFoldDB" id="K3YNY2"/>
<dbReference type="Gramene" id="KQL00896">
    <property type="protein sequence ID" value="KQL00896"/>
    <property type="gene ID" value="SETIT_015974mg"/>
</dbReference>
<accession>K3YNY2</accession>